<dbReference type="InterPro" id="IPR007949">
    <property type="entry name" value="SDA1_MD"/>
</dbReference>
<evidence type="ECO:0000256" key="4">
    <source>
        <dbReference type="ARBA" id="ARBA00022927"/>
    </source>
</evidence>
<dbReference type="GO" id="GO:0015031">
    <property type="term" value="P:protein transport"/>
    <property type="evidence" value="ECO:0007669"/>
    <property type="project" value="UniProtKB-KW"/>
</dbReference>
<evidence type="ECO:0000259" key="10">
    <source>
        <dbReference type="Pfam" id="PF21638"/>
    </source>
</evidence>
<evidence type="ECO:0000313" key="11">
    <source>
        <dbReference type="EMBL" id="KAK9499006.1"/>
    </source>
</evidence>
<evidence type="ECO:0000256" key="5">
    <source>
        <dbReference type="ARBA" id="ARBA00023242"/>
    </source>
</evidence>
<evidence type="ECO:0000256" key="1">
    <source>
        <dbReference type="ARBA" id="ARBA00005783"/>
    </source>
</evidence>
<keyword evidence="5 6" id="KW-0539">Nucleus</keyword>
<reference evidence="11 12" key="1">
    <citation type="submission" date="2022-12" db="EMBL/GenBank/DDBJ databases">
        <title>Chromosome-level genome assembly of true bugs.</title>
        <authorList>
            <person name="Ma L."/>
            <person name="Li H."/>
        </authorList>
    </citation>
    <scope>NUCLEOTIDE SEQUENCE [LARGE SCALE GENOMIC DNA]</scope>
    <source>
        <strain evidence="11">Lab_2022b</strain>
    </source>
</reference>
<feature type="compositionally biased region" description="Basic and acidic residues" evidence="7">
    <location>
        <begin position="538"/>
        <end position="554"/>
    </location>
</feature>
<evidence type="ECO:0000256" key="2">
    <source>
        <dbReference type="ARBA" id="ARBA00022448"/>
    </source>
</evidence>
<evidence type="ECO:0000256" key="6">
    <source>
        <dbReference type="RuleBase" id="RU365057"/>
    </source>
</evidence>
<dbReference type="GO" id="GO:0005730">
    <property type="term" value="C:nucleolus"/>
    <property type="evidence" value="ECO:0007669"/>
    <property type="project" value="UniProtKB-SubCell"/>
</dbReference>
<dbReference type="InterPro" id="IPR048292">
    <property type="entry name" value="SDA1_C"/>
</dbReference>
<evidence type="ECO:0000259" key="8">
    <source>
        <dbReference type="Pfam" id="PF05285"/>
    </source>
</evidence>
<feature type="compositionally biased region" description="Pro residues" evidence="7">
    <location>
        <begin position="730"/>
        <end position="742"/>
    </location>
</feature>
<gene>
    <name evidence="11" type="ORF">O3M35_003528</name>
</gene>
<dbReference type="SUPFAM" id="SSF48371">
    <property type="entry name" value="ARM repeat"/>
    <property type="match status" value="1"/>
</dbReference>
<feature type="domain" description="SDA1 N-terminal" evidence="9">
    <location>
        <begin position="62"/>
        <end position="426"/>
    </location>
</feature>
<feature type="domain" description="SDA1 middle" evidence="8">
    <location>
        <begin position="489"/>
        <end position="638"/>
    </location>
</feature>
<evidence type="ECO:0000259" key="9">
    <source>
        <dbReference type="Pfam" id="PF08158"/>
    </source>
</evidence>
<dbReference type="InterPro" id="IPR016024">
    <property type="entry name" value="ARM-type_fold"/>
</dbReference>
<comment type="subcellular location">
    <subcellularLocation>
        <location evidence="6">Nucleus</location>
        <location evidence="6">Nucleolus</location>
    </subcellularLocation>
</comment>
<feature type="compositionally biased region" description="Polar residues" evidence="7">
    <location>
        <begin position="813"/>
        <end position="823"/>
    </location>
</feature>
<comment type="caution">
    <text evidence="11">The sequence shown here is derived from an EMBL/GenBank/DDBJ whole genome shotgun (WGS) entry which is preliminary data.</text>
</comment>
<dbReference type="EMBL" id="JAPXFL010000012">
    <property type="protein sequence ID" value="KAK9499006.1"/>
    <property type="molecule type" value="Genomic_DNA"/>
</dbReference>
<evidence type="ECO:0000256" key="3">
    <source>
        <dbReference type="ARBA" id="ARBA00022517"/>
    </source>
</evidence>
<feature type="compositionally biased region" description="Acidic residues" evidence="7">
    <location>
        <begin position="490"/>
        <end position="523"/>
    </location>
</feature>
<proteinExistence type="inferred from homology"/>
<feature type="compositionally biased region" description="Pro residues" evidence="7">
    <location>
        <begin position="786"/>
        <end position="795"/>
    </location>
</feature>
<feature type="region of interest" description="Disordered" evidence="7">
    <location>
        <begin position="643"/>
        <end position="665"/>
    </location>
</feature>
<dbReference type="PANTHER" id="PTHR12730">
    <property type="entry name" value="HSDA/SDA1-RELATED"/>
    <property type="match status" value="1"/>
</dbReference>
<dbReference type="GO" id="GO:0000055">
    <property type="term" value="P:ribosomal large subunit export from nucleus"/>
    <property type="evidence" value="ECO:0007669"/>
    <property type="project" value="UniProtKB-UniRule"/>
</dbReference>
<dbReference type="InterPro" id="IPR027312">
    <property type="entry name" value="Sda1"/>
</dbReference>
<feature type="region of interest" description="Disordered" evidence="7">
    <location>
        <begin position="484"/>
        <end position="554"/>
    </location>
</feature>
<dbReference type="Proteomes" id="UP001461498">
    <property type="component" value="Unassembled WGS sequence"/>
</dbReference>
<feature type="compositionally biased region" description="Pro residues" evidence="7">
    <location>
        <begin position="750"/>
        <end position="769"/>
    </location>
</feature>
<feature type="domain" description="SDA1 C-terminal" evidence="10">
    <location>
        <begin position="657"/>
        <end position="699"/>
    </location>
</feature>
<comment type="function">
    <text evidence="6">Required for 60S pre-ribosomal subunits export to the cytoplasm.</text>
</comment>
<evidence type="ECO:0000313" key="12">
    <source>
        <dbReference type="Proteomes" id="UP001461498"/>
    </source>
</evidence>
<dbReference type="Pfam" id="PF05285">
    <property type="entry name" value="SDA1_dom"/>
    <property type="match status" value="1"/>
</dbReference>
<dbReference type="GO" id="GO:0042273">
    <property type="term" value="P:ribosomal large subunit biogenesis"/>
    <property type="evidence" value="ECO:0007669"/>
    <property type="project" value="UniProtKB-UniRule"/>
</dbReference>
<name>A0AAW1CKG5_9HEMI</name>
<feature type="compositionally biased region" description="Low complexity" evidence="7">
    <location>
        <begin position="770"/>
        <end position="785"/>
    </location>
</feature>
<keyword evidence="4 6" id="KW-0653">Protein transport</keyword>
<accession>A0AAW1CKG5</accession>
<evidence type="ECO:0000256" key="7">
    <source>
        <dbReference type="SAM" id="MobiDB-lite"/>
    </source>
</evidence>
<dbReference type="Pfam" id="PF08158">
    <property type="entry name" value="SDA1_HEAT"/>
    <property type="match status" value="1"/>
</dbReference>
<keyword evidence="3 6" id="KW-0690">Ribosome biogenesis</keyword>
<organism evidence="11 12">
    <name type="scientific">Rhynocoris fuscipes</name>
    <dbReference type="NCBI Taxonomy" id="488301"/>
    <lineage>
        <taxon>Eukaryota</taxon>
        <taxon>Metazoa</taxon>
        <taxon>Ecdysozoa</taxon>
        <taxon>Arthropoda</taxon>
        <taxon>Hexapoda</taxon>
        <taxon>Insecta</taxon>
        <taxon>Pterygota</taxon>
        <taxon>Neoptera</taxon>
        <taxon>Paraneoptera</taxon>
        <taxon>Hemiptera</taxon>
        <taxon>Heteroptera</taxon>
        <taxon>Panheteroptera</taxon>
        <taxon>Cimicomorpha</taxon>
        <taxon>Reduviidae</taxon>
        <taxon>Harpactorinae</taxon>
        <taxon>Harpactorini</taxon>
        <taxon>Rhynocoris</taxon>
    </lineage>
</organism>
<dbReference type="PANTHER" id="PTHR12730:SF0">
    <property type="entry name" value="PROTEIN SDA1 HOMOLOG"/>
    <property type="match status" value="1"/>
</dbReference>
<comment type="similarity">
    <text evidence="1 6">Belongs to the SDA1 family.</text>
</comment>
<keyword evidence="12" id="KW-1185">Reference proteome</keyword>
<dbReference type="InterPro" id="IPR012977">
    <property type="entry name" value="SDA1_N"/>
</dbReference>
<dbReference type="Pfam" id="PF21638">
    <property type="entry name" value="SDA1_C"/>
    <property type="match status" value="1"/>
</dbReference>
<protein>
    <recommendedName>
        <fullName evidence="6">Protein SDA1</fullName>
    </recommendedName>
</protein>
<sequence length="852" mass="97450">MSKRKNNQLPENLPQLQNLIKRDPQSYKDEFVQQQRHYKSLLSIFELHPDEYNKSLVDLVMFMAQVSQCYPDLLINFPQELINVLGTHNTVLHAEMRMAFCRALVLLRNRNLLAPMDLLTLFFHLLRSNDKALRKYLEEHIISDIKNMNAKQKNMKLNGAMQNFMYNMLTDNNKKAVKMSLNIMIELYKKNVWRDAKTVNVITTALFSKITKVMVTALKFFLTSDEAKNESDESDSDDNTPSARDVIMANKFNKKTRKREKQLKKVKSVISKSKKKKKANPAINNFSALHLIHDPQGIAEKLFKQLETRNEKFEVKVLTLDVISRLIGLHQLILLNFYPFIQRFLQPHQKEVTKLLLFVAQASHELVPPEFLEPILRTLVNNFITERNTSDVMAIGLNAVKELCAKCPLAMNEDLLRDLVQYKHYRDRSVSMAAKSLIHLYRTSLPEMLHKKDRGKPTEATIELKMKNFGEIDVKDHVPGAEVLLNESKEENDEDSDASEEDEDDDESGEWCTDSENEENEDNTLDKSVDQISQTNKSDNKTIKKMEPNKKSTKDLLLEKQKLAKEISVTKILTDEDFQKIEAAQLAKQVYALKKKGVKRPAEEEQERGELISLADIENIYKKRKNTKEDRIKSVREGQEGREKFGYKVGRQNPFASTTNREKKKNKNFMMVRHKARVKVKKSFKDKQIALRNYLIKQRVSLRNYKEINILMDSEGGGMASPSPQSQSSPMPPPQAPSPMGPPQQALSPMPSPGMGPPPSQQVPSPMGPPQSQQLHPHSPSNYQGGPPPQQPVPMPQHMNGPPNGPGGPPQHAMQQGTQTFQQHPMPPHQQGVIQFWLKSSKTSNTNSENIF</sequence>
<dbReference type="AlphaFoldDB" id="A0AAW1CKG5"/>
<feature type="compositionally biased region" description="Low complexity" evidence="7">
    <location>
        <begin position="720"/>
        <end position="729"/>
    </location>
</feature>
<keyword evidence="2 6" id="KW-0813">Transport</keyword>
<feature type="region of interest" description="Disordered" evidence="7">
    <location>
        <begin position="713"/>
        <end position="832"/>
    </location>
</feature>